<keyword evidence="4" id="KW-0238">DNA-binding</keyword>
<dbReference type="PROSITE" id="PS51194">
    <property type="entry name" value="HELICASE_CTER"/>
    <property type="match status" value="1"/>
</dbReference>
<evidence type="ECO:0000259" key="8">
    <source>
        <dbReference type="PROSITE" id="PS51192"/>
    </source>
</evidence>
<keyword evidence="10" id="KW-0378">Hydrolase</keyword>
<evidence type="ECO:0000256" key="3">
    <source>
        <dbReference type="ARBA" id="ARBA00022840"/>
    </source>
</evidence>
<dbReference type="STRING" id="479435.Kfla_0818"/>
<dbReference type="GO" id="GO:0005737">
    <property type="term" value="C:cytoplasm"/>
    <property type="evidence" value="ECO:0007669"/>
    <property type="project" value="TreeGrafter"/>
</dbReference>
<organism evidence="10 11">
    <name type="scientific">Kribbella flavida (strain DSM 17836 / JCM 10339 / NBRC 14399)</name>
    <dbReference type="NCBI Taxonomy" id="479435"/>
    <lineage>
        <taxon>Bacteria</taxon>
        <taxon>Bacillati</taxon>
        <taxon>Actinomycetota</taxon>
        <taxon>Actinomycetes</taxon>
        <taxon>Propionibacteriales</taxon>
        <taxon>Kribbellaceae</taxon>
        <taxon>Kribbella</taxon>
    </lineage>
</organism>
<accession>D2PYT5</accession>
<dbReference type="InterPro" id="IPR011545">
    <property type="entry name" value="DEAD/DEAH_box_helicase_dom"/>
</dbReference>
<dbReference type="SMART" id="SM00490">
    <property type="entry name" value="HELICc"/>
    <property type="match status" value="1"/>
</dbReference>
<evidence type="ECO:0000313" key="11">
    <source>
        <dbReference type="Proteomes" id="UP000007967"/>
    </source>
</evidence>
<dbReference type="PANTHER" id="PTHR13710">
    <property type="entry name" value="DNA HELICASE RECQ FAMILY MEMBER"/>
    <property type="match status" value="1"/>
</dbReference>
<protein>
    <recommendedName>
        <fullName evidence="7">DNA 3'-5' helicase</fullName>
        <ecNumber evidence="7">5.6.2.4</ecNumber>
    </recommendedName>
</protein>
<dbReference type="InterPro" id="IPR014001">
    <property type="entry name" value="Helicase_ATP-bd"/>
</dbReference>
<evidence type="ECO:0000259" key="9">
    <source>
        <dbReference type="PROSITE" id="PS51194"/>
    </source>
</evidence>
<keyword evidence="11" id="KW-1185">Reference proteome</keyword>
<dbReference type="Proteomes" id="UP000007967">
    <property type="component" value="Chromosome"/>
</dbReference>
<reference evidence="11" key="1">
    <citation type="submission" date="2009-09" db="EMBL/GenBank/DDBJ databases">
        <title>The complete genome of Kribbella flavida DSM 17836.</title>
        <authorList>
            <consortium name="US DOE Joint Genome Institute (JGI-PGF)"/>
            <person name="Lucas S."/>
            <person name="Copeland A."/>
            <person name="Lapidus A."/>
            <person name="Glavina del Rio T."/>
            <person name="Dalin E."/>
            <person name="Tice H."/>
            <person name="Bruce D."/>
            <person name="Goodwin L."/>
            <person name="Pitluck S."/>
            <person name="Kyrpides N."/>
            <person name="Mavromatis K."/>
            <person name="Ivanova N."/>
            <person name="Saunders E."/>
            <person name="Brettin T."/>
            <person name="Detter J.C."/>
            <person name="Han C."/>
            <person name="Larimer F."/>
            <person name="Land M."/>
            <person name="Hauser L."/>
            <person name="Markowitz V."/>
            <person name="Cheng J.-F."/>
            <person name="Hugenholtz P."/>
            <person name="Woyke T."/>
            <person name="Wu D."/>
            <person name="Pukall R."/>
            <person name="Klenk H.-P."/>
            <person name="Eisen J.A."/>
        </authorList>
    </citation>
    <scope>NUCLEOTIDE SEQUENCE [LARGE SCALE GENOMIC DNA]</scope>
    <source>
        <strain evidence="11">DSM 17836 / JCM 10339 / NBRC 14399</strain>
    </source>
</reference>
<dbReference type="PROSITE" id="PS51192">
    <property type="entry name" value="HELICASE_ATP_BIND_1"/>
    <property type="match status" value="1"/>
</dbReference>
<keyword evidence="2" id="KW-0547">Nucleotide-binding</keyword>
<dbReference type="GO" id="GO:0003677">
    <property type="term" value="F:DNA binding"/>
    <property type="evidence" value="ECO:0007669"/>
    <property type="project" value="UniProtKB-KW"/>
</dbReference>
<dbReference type="eggNOG" id="COG0514">
    <property type="taxonomic scope" value="Bacteria"/>
</dbReference>
<dbReference type="KEGG" id="kfl:Kfla_0818"/>
<keyword evidence="3" id="KW-0067">ATP-binding</keyword>
<dbReference type="NCBIfam" id="NF041063">
    <property type="entry name" value="DpdF"/>
    <property type="match status" value="1"/>
</dbReference>
<evidence type="ECO:0000256" key="5">
    <source>
        <dbReference type="ARBA" id="ARBA00023235"/>
    </source>
</evidence>
<dbReference type="AlphaFoldDB" id="D2PYT5"/>
<keyword evidence="5" id="KW-0413">Isomerase</keyword>
<sequence>MSRDDIATLQAALNSWPEMPDQAIGAELSDACRRTLDALRGLGTPATGWLDIAALVRQVLLTTQVTYGGDPFLIVPEIAPWPDLDQWNRVRCSAIATVDGRRLIQAEDWSPPASLLDDGVGDDLARLQVRAAYRDADPSYDNAVTADPFWRAAHGYDVYRGEPQRQAARAAVLSDGGSVIVALPTGRGKTAVAWSKALMSSVGVTIVVVPTVVLALDMERRTQDASREREQKGKPALSPLLRYAYVGSLAPDVKRQLREAVRAGTQRLLYTSPEALVSSLAAAVMECARNGLLQQVVIDEAHLVDQWGADFRSEFQTMPGLIRNAYEAAPKAAKPSVLLLSATLAQRPVDVLARLFALGDRPVDLVWGSETRTEPAFFFRNHDDENARTTSVLEAVARLPRPLILYTSTVSDAESWAVRLRAAGLARVGSITGKSGETERRSVMERWRGRTDHRIAAQTSLDVVVGTSAFGLGLDMPNVRTVLHACLPETIDRYYQEIGRAGRDGRPSLAFLCRGPGDLRIAKSLNDVSMIGDDLGWQRWRRLLMSATQAPDSHLRYRVPKSTLPVYLETGYGRSARWNVRTLTLMAQAGIIRLRVPEFTPDPNQSASAQQEARDAFYREVEDLLDFEILDGKLQAQEAWKAALGSVRGEVRAAQGHALQSLLTLATGEECAGRVIARHYAVRHGGGKFHTSPACRGCPVCRREPRRAPGIHPAEPCPSLPAPHRISDPLASSRGDDPFLFIRIDYGDDVGPLLARFAQRGAQAFSISTNLAARLQRDVRTPIIRDDPASVATLIENYSGLVVIMTSLLLEESVRQRIARGQLTYVLGPPDLPDPEKPGNLLRDTRKSITAMSALGRM</sequence>
<proteinExistence type="inferred from homology"/>
<dbReference type="EC" id="5.6.2.4" evidence="7"/>
<comment type="similarity">
    <text evidence="1">Belongs to the helicase family. RecQ subfamily.</text>
</comment>
<dbReference type="Gene3D" id="3.40.50.300">
    <property type="entry name" value="P-loop containing nucleotide triphosphate hydrolases"/>
    <property type="match status" value="2"/>
</dbReference>
<evidence type="ECO:0000256" key="6">
    <source>
        <dbReference type="ARBA" id="ARBA00034617"/>
    </source>
</evidence>
<feature type="domain" description="Helicase C-terminal" evidence="9">
    <location>
        <begin position="391"/>
        <end position="548"/>
    </location>
</feature>
<feature type="domain" description="Helicase ATP-binding" evidence="8">
    <location>
        <begin position="170"/>
        <end position="362"/>
    </location>
</feature>
<dbReference type="Pfam" id="PF00270">
    <property type="entry name" value="DEAD"/>
    <property type="match status" value="1"/>
</dbReference>
<dbReference type="GO" id="GO:0005694">
    <property type="term" value="C:chromosome"/>
    <property type="evidence" value="ECO:0007669"/>
    <property type="project" value="TreeGrafter"/>
</dbReference>
<dbReference type="InterPro" id="IPR001650">
    <property type="entry name" value="Helicase_C-like"/>
</dbReference>
<keyword evidence="10" id="KW-0347">Helicase</keyword>
<evidence type="ECO:0000256" key="1">
    <source>
        <dbReference type="ARBA" id="ARBA00005446"/>
    </source>
</evidence>
<evidence type="ECO:0000256" key="2">
    <source>
        <dbReference type="ARBA" id="ARBA00022741"/>
    </source>
</evidence>
<dbReference type="GO" id="GO:0009378">
    <property type="term" value="F:four-way junction helicase activity"/>
    <property type="evidence" value="ECO:0007669"/>
    <property type="project" value="TreeGrafter"/>
</dbReference>
<dbReference type="GO" id="GO:0005524">
    <property type="term" value="F:ATP binding"/>
    <property type="evidence" value="ECO:0007669"/>
    <property type="project" value="UniProtKB-KW"/>
</dbReference>
<dbReference type="HOGENOM" id="CLU_016196_0_0_11"/>
<comment type="catalytic activity">
    <reaction evidence="6">
        <text>Couples ATP hydrolysis with the unwinding of duplex DNA by translocating in the 3'-5' direction.</text>
        <dbReference type="EC" id="5.6.2.4"/>
    </reaction>
</comment>
<dbReference type="Pfam" id="PF00271">
    <property type="entry name" value="Helicase_C"/>
    <property type="match status" value="1"/>
</dbReference>
<evidence type="ECO:0000256" key="7">
    <source>
        <dbReference type="ARBA" id="ARBA00034808"/>
    </source>
</evidence>
<dbReference type="PANTHER" id="PTHR13710:SF105">
    <property type="entry name" value="ATP-DEPENDENT DNA HELICASE Q1"/>
    <property type="match status" value="1"/>
</dbReference>
<name>D2PYT5_KRIFD</name>
<dbReference type="OrthoDB" id="9760034at2"/>
<dbReference type="GO" id="GO:0000724">
    <property type="term" value="P:double-strand break repair via homologous recombination"/>
    <property type="evidence" value="ECO:0007669"/>
    <property type="project" value="TreeGrafter"/>
</dbReference>
<evidence type="ECO:0000313" key="10">
    <source>
        <dbReference type="EMBL" id="ADB29931.1"/>
    </source>
</evidence>
<dbReference type="SMART" id="SM00487">
    <property type="entry name" value="DEXDc"/>
    <property type="match status" value="1"/>
</dbReference>
<reference evidence="10 11" key="2">
    <citation type="journal article" date="2010" name="Stand. Genomic Sci.">
        <title>Complete genome sequence of Kribbella flavida type strain (IFO 14399).</title>
        <authorList>
            <person name="Pukall R."/>
            <person name="Lapidus A."/>
            <person name="Glavina Del Rio T."/>
            <person name="Copeland A."/>
            <person name="Tice H."/>
            <person name="Cheng J.-F."/>
            <person name="Lucas S."/>
            <person name="Chen F."/>
            <person name="Nolan M."/>
            <person name="LaButti K."/>
            <person name="Pati A."/>
            <person name="Ivanova N."/>
            <person name="Mavrommatis K."/>
            <person name="Mikhailova N."/>
            <person name="Pitluck S."/>
            <person name="Bruce D."/>
            <person name="Goodwin L."/>
            <person name="Land M."/>
            <person name="Hauser L."/>
            <person name="Chang Y.-J."/>
            <person name="Jeffries C.D."/>
            <person name="Chen A."/>
            <person name="Palaniappan K."/>
            <person name="Chain P."/>
            <person name="Rohde M."/>
            <person name="Goeker M."/>
            <person name="Bristow J."/>
            <person name="Eisen J.A."/>
            <person name="Markowitz V."/>
            <person name="Hugenholtz P."/>
            <person name="Kyrpides N.C."/>
            <person name="Klenk H.-P."/>
            <person name="Brettin T."/>
        </authorList>
    </citation>
    <scope>NUCLEOTIDE SEQUENCE [LARGE SCALE GENOMIC DNA]</scope>
    <source>
        <strain evidence="11">DSM 17836 / JCM 10339 / NBRC 14399</strain>
    </source>
</reference>
<dbReference type="GO" id="GO:0043138">
    <property type="term" value="F:3'-5' DNA helicase activity"/>
    <property type="evidence" value="ECO:0007669"/>
    <property type="project" value="UniProtKB-EC"/>
</dbReference>
<dbReference type="RefSeq" id="WP_012918487.1">
    <property type="nucleotide sequence ID" value="NC_013729.1"/>
</dbReference>
<dbReference type="SUPFAM" id="SSF52540">
    <property type="entry name" value="P-loop containing nucleoside triphosphate hydrolases"/>
    <property type="match status" value="1"/>
</dbReference>
<dbReference type="EMBL" id="CP001736">
    <property type="protein sequence ID" value="ADB29931.1"/>
    <property type="molecule type" value="Genomic_DNA"/>
</dbReference>
<gene>
    <name evidence="10" type="ordered locus">Kfla_0818</name>
</gene>
<evidence type="ECO:0000256" key="4">
    <source>
        <dbReference type="ARBA" id="ARBA00023125"/>
    </source>
</evidence>
<dbReference type="InterPro" id="IPR027417">
    <property type="entry name" value="P-loop_NTPase"/>
</dbReference>